<sequence>MRQGCIWPSSTWGFPTGAGTPSVPSDSSSSTEFSSSSSPSSTGPLKVLLEIHGTTPTTPEKELAFLGTLPSFLDAASPSKFGPLSK</sequence>
<proteinExistence type="predicted"/>
<protein>
    <submittedName>
        <fullName evidence="2">Uncharacterized protein</fullName>
    </submittedName>
</protein>
<evidence type="ECO:0000313" key="2">
    <source>
        <dbReference type="EMBL" id="MBW0509348.1"/>
    </source>
</evidence>
<gene>
    <name evidence="2" type="ORF">O181_049063</name>
</gene>
<name>A0A9Q3HL21_9BASI</name>
<accession>A0A9Q3HL21</accession>
<evidence type="ECO:0000256" key="1">
    <source>
        <dbReference type="SAM" id="MobiDB-lite"/>
    </source>
</evidence>
<organism evidence="2 3">
    <name type="scientific">Austropuccinia psidii MF-1</name>
    <dbReference type="NCBI Taxonomy" id="1389203"/>
    <lineage>
        <taxon>Eukaryota</taxon>
        <taxon>Fungi</taxon>
        <taxon>Dikarya</taxon>
        <taxon>Basidiomycota</taxon>
        <taxon>Pucciniomycotina</taxon>
        <taxon>Pucciniomycetes</taxon>
        <taxon>Pucciniales</taxon>
        <taxon>Sphaerophragmiaceae</taxon>
        <taxon>Austropuccinia</taxon>
    </lineage>
</organism>
<dbReference type="Proteomes" id="UP000765509">
    <property type="component" value="Unassembled WGS sequence"/>
</dbReference>
<evidence type="ECO:0000313" key="3">
    <source>
        <dbReference type="Proteomes" id="UP000765509"/>
    </source>
</evidence>
<feature type="compositionally biased region" description="Low complexity" evidence="1">
    <location>
        <begin position="20"/>
        <end position="42"/>
    </location>
</feature>
<reference evidence="2" key="1">
    <citation type="submission" date="2021-03" db="EMBL/GenBank/DDBJ databases">
        <title>Draft genome sequence of rust myrtle Austropuccinia psidii MF-1, a brazilian biotype.</title>
        <authorList>
            <person name="Quecine M.C."/>
            <person name="Pachon D.M.R."/>
            <person name="Bonatelli M.L."/>
            <person name="Correr F.H."/>
            <person name="Franceschini L.M."/>
            <person name="Leite T.F."/>
            <person name="Margarido G.R.A."/>
            <person name="Almeida C.A."/>
            <person name="Ferrarezi J.A."/>
            <person name="Labate C.A."/>
        </authorList>
    </citation>
    <scope>NUCLEOTIDE SEQUENCE</scope>
    <source>
        <strain evidence="2">MF-1</strain>
    </source>
</reference>
<comment type="caution">
    <text evidence="2">The sequence shown here is derived from an EMBL/GenBank/DDBJ whole genome shotgun (WGS) entry which is preliminary data.</text>
</comment>
<keyword evidence="3" id="KW-1185">Reference proteome</keyword>
<feature type="region of interest" description="Disordered" evidence="1">
    <location>
        <begin position="1"/>
        <end position="46"/>
    </location>
</feature>
<dbReference type="EMBL" id="AVOT02020894">
    <property type="protein sequence ID" value="MBW0509348.1"/>
    <property type="molecule type" value="Genomic_DNA"/>
</dbReference>
<dbReference type="AlphaFoldDB" id="A0A9Q3HL21"/>